<sequence>MDQNHPDQDRQERIRQRAHEIWESEGRPEGREADHWSRAEQELRNRMGDDRPSGDGTDQPELSQIPEKPKRSRKAAGDTAPAPKSPRASRTAKGKSDDKAPQEQPIDSFNDGP</sequence>
<reference evidence="2 3" key="1">
    <citation type="submission" date="2019-02" db="EMBL/GenBank/DDBJ databases">
        <title>Paracoccus subflavus sp. nov., isolated from marine sediment of the Pacific Ocean.</title>
        <authorList>
            <person name="Zhang G."/>
        </authorList>
    </citation>
    <scope>NUCLEOTIDE SEQUENCE [LARGE SCALE GENOMIC DNA]</scope>
    <source>
        <strain evidence="2 3">GY0581</strain>
    </source>
</reference>
<dbReference type="OrthoDB" id="9811127at2"/>
<protein>
    <submittedName>
        <fullName evidence="2">DUF2934 domain-containing protein</fullName>
    </submittedName>
</protein>
<feature type="region of interest" description="Disordered" evidence="1">
    <location>
        <begin position="1"/>
        <end position="113"/>
    </location>
</feature>
<dbReference type="AlphaFoldDB" id="A0A4Q9G2A7"/>
<gene>
    <name evidence="2" type="ORF">EYE42_05430</name>
</gene>
<dbReference type="InterPro" id="IPR021327">
    <property type="entry name" value="DUF2934"/>
</dbReference>
<name>A0A4Q9G2A7_9RHOB</name>
<dbReference type="Pfam" id="PF11154">
    <property type="entry name" value="DUF2934"/>
    <property type="match status" value="1"/>
</dbReference>
<dbReference type="RefSeq" id="WP_130990306.1">
    <property type="nucleotide sequence ID" value="NZ_SISK01000003.1"/>
</dbReference>
<dbReference type="EMBL" id="SISK01000003">
    <property type="protein sequence ID" value="TBN41848.1"/>
    <property type="molecule type" value="Genomic_DNA"/>
</dbReference>
<dbReference type="Proteomes" id="UP000293520">
    <property type="component" value="Unassembled WGS sequence"/>
</dbReference>
<feature type="compositionally biased region" description="Basic and acidic residues" evidence="1">
    <location>
        <begin position="1"/>
        <end position="53"/>
    </location>
</feature>
<keyword evidence="3" id="KW-1185">Reference proteome</keyword>
<evidence type="ECO:0000313" key="2">
    <source>
        <dbReference type="EMBL" id="TBN41848.1"/>
    </source>
</evidence>
<accession>A0A4Q9G2A7</accession>
<proteinExistence type="predicted"/>
<evidence type="ECO:0000313" key="3">
    <source>
        <dbReference type="Proteomes" id="UP000293520"/>
    </source>
</evidence>
<organism evidence="2 3">
    <name type="scientific">Paracoccus subflavus</name>
    <dbReference type="NCBI Taxonomy" id="2528244"/>
    <lineage>
        <taxon>Bacteria</taxon>
        <taxon>Pseudomonadati</taxon>
        <taxon>Pseudomonadota</taxon>
        <taxon>Alphaproteobacteria</taxon>
        <taxon>Rhodobacterales</taxon>
        <taxon>Paracoccaceae</taxon>
        <taxon>Paracoccus</taxon>
    </lineage>
</organism>
<evidence type="ECO:0000256" key="1">
    <source>
        <dbReference type="SAM" id="MobiDB-lite"/>
    </source>
</evidence>
<comment type="caution">
    <text evidence="2">The sequence shown here is derived from an EMBL/GenBank/DDBJ whole genome shotgun (WGS) entry which is preliminary data.</text>
</comment>